<keyword evidence="4 5" id="KW-0472">Membrane</keyword>
<evidence type="ECO:0000256" key="5">
    <source>
        <dbReference type="SAM" id="Phobius"/>
    </source>
</evidence>
<keyword evidence="2 5" id="KW-0812">Transmembrane</keyword>
<evidence type="ECO:0000313" key="8">
    <source>
        <dbReference type="Proteomes" id="UP000233742"/>
    </source>
</evidence>
<evidence type="ECO:0000256" key="2">
    <source>
        <dbReference type="ARBA" id="ARBA00022692"/>
    </source>
</evidence>
<dbReference type="GO" id="GO:0016746">
    <property type="term" value="F:acyltransferase activity"/>
    <property type="evidence" value="ECO:0007669"/>
    <property type="project" value="InterPro"/>
</dbReference>
<comment type="subcellular location">
    <subcellularLocation>
        <location evidence="1">Membrane</location>
        <topology evidence="1">Multi-pass membrane protein</topology>
    </subcellularLocation>
</comment>
<evidence type="ECO:0000256" key="4">
    <source>
        <dbReference type="ARBA" id="ARBA00023136"/>
    </source>
</evidence>
<dbReference type="SUPFAM" id="SSF53901">
    <property type="entry name" value="Thiolase-like"/>
    <property type="match status" value="1"/>
</dbReference>
<dbReference type="OrthoDB" id="7203053at2"/>
<keyword evidence="3 5" id="KW-1133">Transmembrane helix</keyword>
<name>A0A2K9EN92_9RHOB</name>
<dbReference type="InterPro" id="IPR001099">
    <property type="entry name" value="Chalcone/stilbene_synt_N"/>
</dbReference>
<gene>
    <name evidence="7" type="ORF">CUV01_17460</name>
</gene>
<evidence type="ECO:0000256" key="1">
    <source>
        <dbReference type="ARBA" id="ARBA00004141"/>
    </source>
</evidence>
<organism evidence="7 8">
    <name type="scientific">Paracoccus tegillarcae</name>
    <dbReference type="NCBI Taxonomy" id="1529068"/>
    <lineage>
        <taxon>Bacteria</taxon>
        <taxon>Pseudomonadati</taxon>
        <taxon>Pseudomonadota</taxon>
        <taxon>Alphaproteobacteria</taxon>
        <taxon>Rhodobacterales</taxon>
        <taxon>Paracoccaceae</taxon>
        <taxon>Paracoccus</taxon>
    </lineage>
</organism>
<dbReference type="AlphaFoldDB" id="A0A2K9EN92"/>
<dbReference type="GO" id="GO:0016020">
    <property type="term" value="C:membrane"/>
    <property type="evidence" value="ECO:0007669"/>
    <property type="project" value="UniProtKB-SubCell"/>
</dbReference>
<evidence type="ECO:0000256" key="3">
    <source>
        <dbReference type="ARBA" id="ARBA00022989"/>
    </source>
</evidence>
<feature type="transmembrane region" description="Helical" evidence="5">
    <location>
        <begin position="150"/>
        <end position="170"/>
    </location>
</feature>
<feature type="transmembrane region" description="Helical" evidence="5">
    <location>
        <begin position="199"/>
        <end position="225"/>
    </location>
</feature>
<protein>
    <recommendedName>
        <fullName evidence="6">Chalcone/stilbene synthase N-terminal domain-containing protein</fullName>
    </recommendedName>
</protein>
<dbReference type="Pfam" id="PF00195">
    <property type="entry name" value="Chal_sti_synt_N"/>
    <property type="match status" value="1"/>
</dbReference>
<feature type="transmembrane region" description="Helical" evidence="5">
    <location>
        <begin position="125"/>
        <end position="144"/>
    </location>
</feature>
<dbReference type="InterPro" id="IPR016039">
    <property type="entry name" value="Thiolase-like"/>
</dbReference>
<keyword evidence="8" id="KW-1185">Reference proteome</keyword>
<proteinExistence type="predicted"/>
<dbReference type="InterPro" id="IPR007269">
    <property type="entry name" value="ICMT_MeTrfase"/>
</dbReference>
<feature type="domain" description="Chalcone/stilbene synthase N-terminal" evidence="6">
    <location>
        <begin position="28"/>
        <end position="78"/>
    </location>
</feature>
<accession>A0A2K9EN92</accession>
<reference evidence="7 8" key="1">
    <citation type="submission" date="2017-12" db="EMBL/GenBank/DDBJ databases">
        <authorList>
            <person name="Hurst M.R.H."/>
        </authorList>
    </citation>
    <scope>NUCLEOTIDE SEQUENCE [LARGE SCALE GENOMIC DNA]</scope>
    <source>
        <strain evidence="7 8">BM15</strain>
    </source>
</reference>
<dbReference type="Pfam" id="PF04140">
    <property type="entry name" value="ICMT"/>
    <property type="match status" value="1"/>
</dbReference>
<evidence type="ECO:0000313" key="7">
    <source>
        <dbReference type="EMBL" id="AUH34927.1"/>
    </source>
</evidence>
<dbReference type="Gene3D" id="3.40.47.10">
    <property type="match status" value="1"/>
</dbReference>
<dbReference type="GO" id="GO:0004671">
    <property type="term" value="F:protein C-terminal S-isoprenylcysteine carboxyl O-methyltransferase activity"/>
    <property type="evidence" value="ECO:0007669"/>
    <property type="project" value="InterPro"/>
</dbReference>
<dbReference type="EMBL" id="CP025408">
    <property type="protein sequence ID" value="AUH34927.1"/>
    <property type="molecule type" value="Genomic_DNA"/>
</dbReference>
<sequence>MMPADTRHSAHDLATVHADPAAVRLLSVATARDLAAARPGTHVLMVAVETCALLFRMDRLAKADIIATALFGDGAAAICGIGVNTAAIAFVLFLAVQRLAELFIARRNTRRLLAQGAREYGAGHYPLIVALHATWLIATLLFGINQPVQPSWLMLFVVLQLGRVWVLLTLGERWTTRIIVLDKPLVTKGPFRLIRHPNYFVVVCEIFVAPMVLGLFWIAVIFTLFNALMLSVRLRAEETALRSLRHP</sequence>
<evidence type="ECO:0000259" key="6">
    <source>
        <dbReference type="Pfam" id="PF00195"/>
    </source>
</evidence>
<dbReference type="Gene3D" id="1.20.120.1630">
    <property type="match status" value="1"/>
</dbReference>
<dbReference type="Proteomes" id="UP000233742">
    <property type="component" value="Chromosome"/>
</dbReference>
<dbReference type="KEGG" id="paro:CUV01_17460"/>
<feature type="transmembrane region" description="Helical" evidence="5">
    <location>
        <begin position="75"/>
        <end position="104"/>
    </location>
</feature>